<dbReference type="InterPro" id="IPR003661">
    <property type="entry name" value="HisK_dim/P_dom"/>
</dbReference>
<keyword evidence="6" id="KW-0472">Membrane</keyword>
<comment type="caution">
    <text evidence="8">The sequence shown here is derived from an EMBL/GenBank/DDBJ whole genome shotgun (WGS) entry which is preliminary data.</text>
</comment>
<reference evidence="8 9" key="1">
    <citation type="submission" date="2019-12" db="EMBL/GenBank/DDBJ databases">
        <title>Novel species isolated from a subtropical stream in China.</title>
        <authorList>
            <person name="Lu H."/>
        </authorList>
    </citation>
    <scope>NUCLEOTIDE SEQUENCE [LARGE SCALE GENOMIC DNA]</scope>
    <source>
        <strain evidence="8 9">FT127W</strain>
    </source>
</reference>
<evidence type="ECO:0000256" key="1">
    <source>
        <dbReference type="ARBA" id="ARBA00000085"/>
    </source>
</evidence>
<comment type="catalytic activity">
    <reaction evidence="1">
        <text>ATP + protein L-histidine = ADP + protein N-phospho-L-histidine.</text>
        <dbReference type="EC" id="2.7.13.3"/>
    </reaction>
</comment>
<feature type="domain" description="Signal transduction histidine kinase dimerisation/phosphoacceptor" evidence="7">
    <location>
        <begin position="215"/>
        <end position="277"/>
    </location>
</feature>
<dbReference type="Gene3D" id="6.10.340.10">
    <property type="match status" value="1"/>
</dbReference>
<evidence type="ECO:0000256" key="3">
    <source>
        <dbReference type="ARBA" id="ARBA00022553"/>
    </source>
</evidence>
<dbReference type="PANTHER" id="PTHR45436">
    <property type="entry name" value="SENSOR HISTIDINE KINASE YKOH"/>
    <property type="match status" value="1"/>
</dbReference>
<dbReference type="CDD" id="cd00082">
    <property type="entry name" value="HisKA"/>
    <property type="match status" value="1"/>
</dbReference>
<name>A0A7X4KP77_9BURK</name>
<evidence type="ECO:0000256" key="4">
    <source>
        <dbReference type="ARBA" id="ARBA00022679"/>
    </source>
</evidence>
<dbReference type="GO" id="GO:0000155">
    <property type="term" value="F:phosphorelay sensor kinase activity"/>
    <property type="evidence" value="ECO:0007669"/>
    <property type="project" value="InterPro"/>
</dbReference>
<accession>A0A7X4KP77</accession>
<dbReference type="RefSeq" id="WP_161074295.1">
    <property type="nucleotide sequence ID" value="NZ_CP086370.1"/>
</dbReference>
<feature type="transmembrane region" description="Helical" evidence="6">
    <location>
        <begin position="138"/>
        <end position="160"/>
    </location>
</feature>
<keyword evidence="4" id="KW-0808">Transferase</keyword>
<dbReference type="SUPFAM" id="SSF47384">
    <property type="entry name" value="Homodimeric domain of signal transducing histidine kinase"/>
    <property type="match status" value="1"/>
</dbReference>
<keyword evidence="5" id="KW-0418">Kinase</keyword>
<dbReference type="GO" id="GO:0005886">
    <property type="term" value="C:plasma membrane"/>
    <property type="evidence" value="ECO:0007669"/>
    <property type="project" value="TreeGrafter"/>
</dbReference>
<dbReference type="EC" id="2.7.13.3" evidence="2"/>
<dbReference type="Gene3D" id="1.10.287.130">
    <property type="match status" value="1"/>
</dbReference>
<evidence type="ECO:0000313" key="8">
    <source>
        <dbReference type="EMBL" id="MYN10003.1"/>
    </source>
</evidence>
<feature type="transmembrane region" description="Helical" evidence="6">
    <location>
        <begin position="9"/>
        <end position="34"/>
    </location>
</feature>
<evidence type="ECO:0000259" key="7">
    <source>
        <dbReference type="SMART" id="SM00388"/>
    </source>
</evidence>
<evidence type="ECO:0000256" key="5">
    <source>
        <dbReference type="ARBA" id="ARBA00022777"/>
    </source>
</evidence>
<dbReference type="InterPro" id="IPR050428">
    <property type="entry name" value="TCS_sensor_his_kinase"/>
</dbReference>
<evidence type="ECO:0000256" key="2">
    <source>
        <dbReference type="ARBA" id="ARBA00012438"/>
    </source>
</evidence>
<dbReference type="InterPro" id="IPR036097">
    <property type="entry name" value="HisK_dim/P_sf"/>
</dbReference>
<keyword evidence="3" id="KW-0597">Phosphoprotein</keyword>
<protein>
    <recommendedName>
        <fullName evidence="2">histidine kinase</fullName>
        <ecNumber evidence="2">2.7.13.3</ecNumber>
    </recommendedName>
</protein>
<dbReference type="Proteomes" id="UP000450676">
    <property type="component" value="Unassembled WGS sequence"/>
</dbReference>
<dbReference type="PANTHER" id="PTHR45436:SF5">
    <property type="entry name" value="SENSOR HISTIDINE KINASE TRCS"/>
    <property type="match status" value="1"/>
</dbReference>
<keyword evidence="6" id="KW-0812">Transmembrane</keyword>
<organism evidence="8 9">
    <name type="scientific">Pseudoduganella aquatica</name>
    <dbReference type="NCBI Taxonomy" id="2660641"/>
    <lineage>
        <taxon>Bacteria</taxon>
        <taxon>Pseudomonadati</taxon>
        <taxon>Pseudomonadota</taxon>
        <taxon>Betaproteobacteria</taxon>
        <taxon>Burkholderiales</taxon>
        <taxon>Oxalobacteraceae</taxon>
        <taxon>Telluria group</taxon>
        <taxon>Pseudoduganella</taxon>
    </lineage>
</organism>
<dbReference type="SMART" id="SM00388">
    <property type="entry name" value="HisKA"/>
    <property type="match status" value="1"/>
</dbReference>
<keyword evidence="9" id="KW-1185">Reference proteome</keyword>
<evidence type="ECO:0000313" key="9">
    <source>
        <dbReference type="Proteomes" id="UP000450676"/>
    </source>
</evidence>
<dbReference type="EMBL" id="WWCU01000030">
    <property type="protein sequence ID" value="MYN10003.1"/>
    <property type="molecule type" value="Genomic_DNA"/>
</dbReference>
<proteinExistence type="predicted"/>
<gene>
    <name evidence="8" type="ORF">GTP77_22030</name>
</gene>
<evidence type="ECO:0000256" key="6">
    <source>
        <dbReference type="SAM" id="Phobius"/>
    </source>
</evidence>
<sequence length="405" mass="44508">MFRSIRHGLFAALAGFTVLICVCYTGLALVISYVTEDMLVDRLLEREAASMAVHFRQHGDIRPPGLDLIRVYRSVEALPPPVREQLAAGRERAEIFTGTGQHYHLRTLRLRAEPAPQAVYLLADVGPLLVVSHLFQEVGWLLVLLALGLIALALLLAYLLSRRLVLPLQVLAQEVRSLPEQGPATFSARHRRDEIGYLAQKLGATVSELHASLRREHAFTRDVSHELRTPLTVLNNTVAQAQSRPLDGREVAQLQAGLDEMGATIDVLFALARAEHIARETVDLRACIEDSLLRLLEQGAWGDLALDLPDRLPVLGNRHLSTLLINNCLGNALFHGGPGSRLRLSFADGVLGVGNTIDPGRTGAMQGFMHGQHLLRRIAEAMGWAISFHAAQDAYRVDVVPLRAS</sequence>
<dbReference type="AlphaFoldDB" id="A0A7X4KP77"/>
<keyword evidence="6" id="KW-1133">Transmembrane helix</keyword>
<dbReference type="Pfam" id="PF00512">
    <property type="entry name" value="HisKA"/>
    <property type="match status" value="1"/>
</dbReference>